<organism evidence="2">
    <name type="scientific">uncultured Caudovirales phage</name>
    <dbReference type="NCBI Taxonomy" id="2100421"/>
    <lineage>
        <taxon>Viruses</taxon>
        <taxon>Duplodnaviria</taxon>
        <taxon>Heunggongvirae</taxon>
        <taxon>Uroviricota</taxon>
        <taxon>Caudoviricetes</taxon>
        <taxon>Peduoviridae</taxon>
        <taxon>Maltschvirus</taxon>
        <taxon>Maltschvirus maltsch</taxon>
    </lineage>
</organism>
<keyword evidence="2" id="KW-0255">Endonuclease</keyword>
<reference evidence="2" key="1">
    <citation type="submission" date="2020-05" db="EMBL/GenBank/DDBJ databases">
        <authorList>
            <person name="Chiriac C."/>
            <person name="Salcher M."/>
            <person name="Ghai R."/>
            <person name="Kavagutti S V."/>
        </authorList>
    </citation>
    <scope>NUCLEOTIDE SEQUENCE</scope>
</reference>
<proteinExistence type="predicted"/>
<accession>A0A6J5Q7R7</accession>
<dbReference type="InterPro" id="IPR019080">
    <property type="entry name" value="YqaJ_viral_recombinase"/>
</dbReference>
<dbReference type="GO" id="GO:0004519">
    <property type="term" value="F:endonuclease activity"/>
    <property type="evidence" value="ECO:0007669"/>
    <property type="project" value="UniProtKB-KW"/>
</dbReference>
<evidence type="ECO:0000313" key="2">
    <source>
        <dbReference type="EMBL" id="CAB4180359.1"/>
    </source>
</evidence>
<dbReference type="InterPro" id="IPR011335">
    <property type="entry name" value="Restrct_endonuc-II-like"/>
</dbReference>
<gene>
    <name evidence="2" type="ORF">UFOVP1040_45</name>
</gene>
<dbReference type="Gene3D" id="3.90.320.10">
    <property type="match status" value="1"/>
</dbReference>
<name>A0A6J5Q7R7_9CAUD</name>
<dbReference type="EMBL" id="LR796994">
    <property type="protein sequence ID" value="CAB4180359.1"/>
    <property type="molecule type" value="Genomic_DNA"/>
</dbReference>
<dbReference type="InterPro" id="IPR011604">
    <property type="entry name" value="PDDEXK-like_dom_sf"/>
</dbReference>
<protein>
    <submittedName>
        <fullName evidence="2">COG5377 Phage-related protein, predicted endonuclease</fullName>
    </submittedName>
</protein>
<keyword evidence="2" id="KW-0378">Hydrolase</keyword>
<feature type="domain" description="YqaJ viral recombinase" evidence="1">
    <location>
        <begin position="55"/>
        <end position="177"/>
    </location>
</feature>
<dbReference type="Pfam" id="PF09588">
    <property type="entry name" value="YqaJ"/>
    <property type="match status" value="1"/>
</dbReference>
<evidence type="ECO:0000259" key="1">
    <source>
        <dbReference type="Pfam" id="PF09588"/>
    </source>
</evidence>
<sequence>MPNIVVNSEAEWHTIREQHVGGSEVASLFYRWNIDGEIAVRHMFEVVPEHAVPLGCLGPHKTGYGLFMEKLGEVKAKDIGAMERVQAGTFIEPALAAWANEKWGWKLRKVHRYMTHDTVKGWGATLDYEIHGEGMPPVEFKNVDGAIFRREWITESDEIVLPPLHINLQLQHQIGCAKSDHGWIVACAGGNELKRGKVDRHEPTQVKIGQAITAFWDAIGKRFIPERVADIDSVAEAYAIGDKAKIVDLTADEMLPSIIRRYQRWKEHLGNVETHVDNLKGRIAQRMGDASKATAEGFNLTWPAVSTAAKMVPARWQDEKNYRGALYISTPKPKGKA</sequence>
<dbReference type="SUPFAM" id="SSF52980">
    <property type="entry name" value="Restriction endonuclease-like"/>
    <property type="match status" value="1"/>
</dbReference>
<keyword evidence="2" id="KW-0540">Nuclease</keyword>